<evidence type="ECO:0000256" key="4">
    <source>
        <dbReference type="ARBA" id="ARBA00022827"/>
    </source>
</evidence>
<dbReference type="PRINTS" id="PR00411">
    <property type="entry name" value="PNDRDTASEI"/>
</dbReference>
<accession>A0A4Y9LHI3</accession>
<dbReference type="AlphaFoldDB" id="A0A4Y9LHI3"/>
<comment type="cofactor">
    <cofactor evidence="1">
        <name>FAD</name>
        <dbReference type="ChEBI" id="CHEBI:57692"/>
    </cofactor>
</comment>
<evidence type="ECO:0000313" key="7">
    <source>
        <dbReference type="EMBL" id="TFV42835.1"/>
    </source>
</evidence>
<proteinExistence type="inferred from homology"/>
<dbReference type="PANTHER" id="PTHR43429:SF3">
    <property type="entry name" value="NITRITE REDUCTASE [NAD(P)H]"/>
    <property type="match status" value="1"/>
</dbReference>
<feature type="domain" description="FAD/NAD(P)-binding" evidence="5">
    <location>
        <begin position="11"/>
        <end position="298"/>
    </location>
</feature>
<dbReference type="EMBL" id="SPQU01000001">
    <property type="protein sequence ID" value="TFV42835.1"/>
    <property type="molecule type" value="Genomic_DNA"/>
</dbReference>
<keyword evidence="4" id="KW-0274">FAD</keyword>
<dbReference type="Gene3D" id="3.30.390.30">
    <property type="match status" value="1"/>
</dbReference>
<comment type="similarity">
    <text evidence="2">Belongs to the FAD-dependent oxidoreductase family.</text>
</comment>
<dbReference type="InterPro" id="IPR023753">
    <property type="entry name" value="FAD/NAD-binding_dom"/>
</dbReference>
<dbReference type="PANTHER" id="PTHR43429">
    <property type="entry name" value="PYRIDINE NUCLEOTIDE-DISULFIDE OXIDOREDUCTASE DOMAIN-CONTAINING"/>
    <property type="match status" value="1"/>
</dbReference>
<keyword evidence="3" id="KW-0285">Flavoprotein</keyword>
<dbReference type="PRINTS" id="PR00368">
    <property type="entry name" value="FADPNR"/>
</dbReference>
<evidence type="ECO:0000256" key="2">
    <source>
        <dbReference type="ARBA" id="ARBA00006442"/>
    </source>
</evidence>
<reference evidence="7 8" key="1">
    <citation type="submission" date="2019-03" db="EMBL/GenBank/DDBJ databases">
        <title>Bradyrhizobium strains diversity isolated from Chamaecrista fasciculata.</title>
        <authorList>
            <person name="Urquiaga M.C.O."/>
            <person name="Hungria M."/>
            <person name="Delamuta J.R.M."/>
        </authorList>
    </citation>
    <scope>NUCLEOTIDE SEQUENCE [LARGE SCALE GENOMIC DNA]</scope>
    <source>
        <strain evidence="7 8">CNPSo 3424</strain>
    </source>
</reference>
<evidence type="ECO:0000313" key="8">
    <source>
        <dbReference type="Proteomes" id="UP000298225"/>
    </source>
</evidence>
<dbReference type="GO" id="GO:0016491">
    <property type="term" value="F:oxidoreductase activity"/>
    <property type="evidence" value="ECO:0007669"/>
    <property type="project" value="InterPro"/>
</dbReference>
<dbReference type="Gene3D" id="3.50.50.60">
    <property type="entry name" value="FAD/NAD(P)-binding domain"/>
    <property type="match status" value="2"/>
</dbReference>
<dbReference type="Proteomes" id="UP000298225">
    <property type="component" value="Unassembled WGS sequence"/>
</dbReference>
<dbReference type="OrthoDB" id="9768666at2"/>
<evidence type="ECO:0000259" key="6">
    <source>
        <dbReference type="Pfam" id="PF18267"/>
    </source>
</evidence>
<comment type="caution">
    <text evidence="7">The sequence shown here is derived from an EMBL/GenBank/DDBJ whole genome shotgun (WGS) entry which is preliminary data.</text>
</comment>
<evidence type="ECO:0000259" key="5">
    <source>
        <dbReference type="Pfam" id="PF07992"/>
    </source>
</evidence>
<dbReference type="Pfam" id="PF07992">
    <property type="entry name" value="Pyr_redox_2"/>
    <property type="match status" value="1"/>
</dbReference>
<dbReference type="InterPro" id="IPR016156">
    <property type="entry name" value="FAD/NAD-linked_Rdtase_dimer_sf"/>
</dbReference>
<gene>
    <name evidence="7" type="ORF">E4K66_02325</name>
</gene>
<sequence>MNRRCLVSEPLVIVGNGMAAARLVDELAKTSLGRYAVAVIGEEPRLAYNRVLLSSVLAGETGSHEIELRPADWWRHRGVTVRYGYRVTEIDVGRRELKIEGEESMEYSKLVLATGSTPLRLNLPGADLAGVHTFRDTRDVDLLLTLAAARKRVVVVGGGLLGLEAAYGLAKAGAPVTLLHLMDRLMERQLDGPAADLLKTLVERKGIRILLNASTARIHGDGHVEAVELADGSRIEADAVIFAAGIKPNVALAKEAGIAVNRGVVVNDVMQTSSSDIFALGECAEHRGTCYGLVEPAYEQARVLARHLAGRPAAYQGSVVSTNLKVSGVSVFSAGDFMGGEGSESLVLTDRRRGTYKKLVIADGRLTGAVLIGDNVDALWYLELIRNGDKVAAIRTDMMFGRALARPSKAA</sequence>
<feature type="domain" description="NADH-rubredoxin oxidoreductase C-terminal" evidence="6">
    <location>
        <begin position="321"/>
        <end position="388"/>
    </location>
</feature>
<evidence type="ECO:0000256" key="3">
    <source>
        <dbReference type="ARBA" id="ARBA00022630"/>
    </source>
</evidence>
<name>A0A4Y9LHI3_9BRAD</name>
<dbReference type="InterPro" id="IPR041575">
    <property type="entry name" value="Rubredoxin_C"/>
</dbReference>
<keyword evidence="8" id="KW-1185">Reference proteome</keyword>
<evidence type="ECO:0000256" key="1">
    <source>
        <dbReference type="ARBA" id="ARBA00001974"/>
    </source>
</evidence>
<dbReference type="InterPro" id="IPR050260">
    <property type="entry name" value="FAD-bd_OxRdtase"/>
</dbReference>
<organism evidence="7 8">
    <name type="scientific">Bradyrhizobium frederickii</name>
    <dbReference type="NCBI Taxonomy" id="2560054"/>
    <lineage>
        <taxon>Bacteria</taxon>
        <taxon>Pseudomonadati</taxon>
        <taxon>Pseudomonadota</taxon>
        <taxon>Alphaproteobacteria</taxon>
        <taxon>Hyphomicrobiales</taxon>
        <taxon>Nitrobacteraceae</taxon>
        <taxon>Bradyrhizobium</taxon>
    </lineage>
</organism>
<dbReference type="Pfam" id="PF18267">
    <property type="entry name" value="Rubredoxin_C"/>
    <property type="match status" value="1"/>
</dbReference>
<protein>
    <submittedName>
        <fullName evidence="7">NAD(P)/FAD-dependent oxidoreductase</fullName>
    </submittedName>
</protein>
<dbReference type="InterPro" id="IPR036188">
    <property type="entry name" value="FAD/NAD-bd_sf"/>
</dbReference>
<dbReference type="SUPFAM" id="SSF51905">
    <property type="entry name" value="FAD/NAD(P)-binding domain"/>
    <property type="match status" value="1"/>
</dbReference>